<reference evidence="1" key="1">
    <citation type="submission" date="2014-09" db="EMBL/GenBank/DDBJ databases">
        <authorList>
            <person name="Magalhaes I.L.F."/>
            <person name="Oliveira U."/>
            <person name="Santos F.R."/>
            <person name="Vidigal T.H.D.A."/>
            <person name="Brescovit A.D."/>
            <person name="Santos A.J."/>
        </authorList>
    </citation>
    <scope>NUCLEOTIDE SEQUENCE</scope>
    <source>
        <tissue evidence="1">Shoot tissue taken approximately 20 cm above the soil surface</tissue>
    </source>
</reference>
<reference evidence="1" key="2">
    <citation type="journal article" date="2015" name="Data Brief">
        <title>Shoot transcriptome of the giant reed, Arundo donax.</title>
        <authorList>
            <person name="Barrero R.A."/>
            <person name="Guerrero F.D."/>
            <person name="Moolhuijzen P."/>
            <person name="Goolsby J.A."/>
            <person name="Tidwell J."/>
            <person name="Bellgard S.E."/>
            <person name="Bellgard M.I."/>
        </authorList>
    </citation>
    <scope>NUCLEOTIDE SEQUENCE</scope>
    <source>
        <tissue evidence="1">Shoot tissue taken approximately 20 cm above the soil surface</tissue>
    </source>
</reference>
<dbReference type="AlphaFoldDB" id="A0A0A8YJ99"/>
<dbReference type="EMBL" id="GBRH01272277">
    <property type="protein sequence ID" value="JAD25618.1"/>
    <property type="molecule type" value="Transcribed_RNA"/>
</dbReference>
<evidence type="ECO:0000313" key="1">
    <source>
        <dbReference type="EMBL" id="JAD25618.1"/>
    </source>
</evidence>
<protein>
    <submittedName>
        <fullName evidence="1">Uncharacterized protein</fullName>
    </submittedName>
</protein>
<accession>A0A0A8YJ99</accession>
<proteinExistence type="predicted"/>
<organism evidence="1">
    <name type="scientific">Arundo donax</name>
    <name type="common">Giant reed</name>
    <name type="synonym">Donax arundinaceus</name>
    <dbReference type="NCBI Taxonomy" id="35708"/>
    <lineage>
        <taxon>Eukaryota</taxon>
        <taxon>Viridiplantae</taxon>
        <taxon>Streptophyta</taxon>
        <taxon>Embryophyta</taxon>
        <taxon>Tracheophyta</taxon>
        <taxon>Spermatophyta</taxon>
        <taxon>Magnoliopsida</taxon>
        <taxon>Liliopsida</taxon>
        <taxon>Poales</taxon>
        <taxon>Poaceae</taxon>
        <taxon>PACMAD clade</taxon>
        <taxon>Arundinoideae</taxon>
        <taxon>Arundineae</taxon>
        <taxon>Arundo</taxon>
    </lineage>
</organism>
<name>A0A0A8YJ99_ARUDO</name>
<sequence length="48" mass="5913">MTRFRSKKLFQVSLLFLKENSWERSYCKYQLIKRTVPICSKDSQHIQF</sequence>